<name>A0A1Y5PSU9_9SPHN</name>
<organism evidence="2">
    <name type="scientific">uncultured Sphingopyxis sp</name>
    <dbReference type="NCBI Taxonomy" id="310581"/>
    <lineage>
        <taxon>Bacteria</taxon>
        <taxon>Pseudomonadati</taxon>
        <taxon>Pseudomonadota</taxon>
        <taxon>Alphaproteobacteria</taxon>
        <taxon>Sphingomonadales</taxon>
        <taxon>Sphingomonadaceae</taxon>
        <taxon>Sphingopyxis</taxon>
        <taxon>environmental samples</taxon>
    </lineage>
</organism>
<accession>A0A1Y5PSU9</accession>
<feature type="domain" description="Transcriptional regulator-like" evidence="1">
    <location>
        <begin position="9"/>
        <end position="66"/>
    </location>
</feature>
<dbReference type="KEGG" id="sphu:SPPYR_0666"/>
<dbReference type="InterPro" id="IPR045465">
    <property type="entry name" value="Trans_reg_dom"/>
</dbReference>
<evidence type="ECO:0000259" key="1">
    <source>
        <dbReference type="Pfam" id="PF20109"/>
    </source>
</evidence>
<sequence length="122" mass="14029">MPGPTSHCDWRDPAPYRRLRGIDRSGMMWEWLRRDPAYVAWYTSASRATRDGCDRPGRLAWGLLFRRRSLAGGTRCAGRVGCRYRSRYIARRSSAGRPAACRPVRSRPVRALALRRHRSRGA</sequence>
<reference evidence="2" key="1">
    <citation type="submission" date="2016-03" db="EMBL/GenBank/DDBJ databases">
        <authorList>
            <person name="Ploux O."/>
        </authorList>
    </citation>
    <scope>NUCLEOTIDE SEQUENCE</scope>
    <source>
        <strain evidence="2">UC10</strain>
    </source>
</reference>
<dbReference type="EMBL" id="LT598653">
    <property type="protein sequence ID" value="SBV31786.1"/>
    <property type="molecule type" value="Genomic_DNA"/>
</dbReference>
<gene>
    <name evidence="2" type="ORF">SPPYR_0666</name>
</gene>
<proteinExistence type="predicted"/>
<dbReference type="Pfam" id="PF20109">
    <property type="entry name" value="Trans_reg_dom"/>
    <property type="match status" value="1"/>
</dbReference>
<evidence type="ECO:0000313" key="2">
    <source>
        <dbReference type="EMBL" id="SBV31786.1"/>
    </source>
</evidence>
<protein>
    <recommendedName>
        <fullName evidence="1">Transcriptional regulator-like domain-containing protein</fullName>
    </recommendedName>
</protein>
<dbReference type="AlphaFoldDB" id="A0A1Y5PSU9"/>